<sequence>MEICAEKIKHLRSSKAWTQQHLAEACGLSLRTIQRVENQGVASKETALSLSAVFETNIESIVPTRDKKSVKGTTDISLNVALVIFLLGAITGISITLILITF</sequence>
<name>A0A4Q0YSR3_9GAMM</name>
<dbReference type="AlphaFoldDB" id="A0A4Q0YSR3"/>
<dbReference type="SMART" id="SM00530">
    <property type="entry name" value="HTH_XRE"/>
    <property type="match status" value="1"/>
</dbReference>
<dbReference type="CDD" id="cd00093">
    <property type="entry name" value="HTH_XRE"/>
    <property type="match status" value="1"/>
</dbReference>
<feature type="transmembrane region" description="Helical" evidence="1">
    <location>
        <begin position="76"/>
        <end position="100"/>
    </location>
</feature>
<organism evidence="3 4">
    <name type="scientific">Veronia nyctiphanis</name>
    <dbReference type="NCBI Taxonomy" id="1278244"/>
    <lineage>
        <taxon>Bacteria</taxon>
        <taxon>Pseudomonadati</taxon>
        <taxon>Pseudomonadota</taxon>
        <taxon>Gammaproteobacteria</taxon>
        <taxon>Vibrionales</taxon>
        <taxon>Vibrionaceae</taxon>
        <taxon>Veronia</taxon>
    </lineage>
</organism>
<dbReference type="Pfam" id="PF01381">
    <property type="entry name" value="HTH_3"/>
    <property type="match status" value="1"/>
</dbReference>
<dbReference type="RefSeq" id="WP_129121223.1">
    <property type="nucleotide sequence ID" value="NZ_PEIB01000003.1"/>
</dbReference>
<dbReference type="Gene3D" id="1.10.260.40">
    <property type="entry name" value="lambda repressor-like DNA-binding domains"/>
    <property type="match status" value="1"/>
</dbReference>
<keyword evidence="1" id="KW-1133">Transmembrane helix</keyword>
<evidence type="ECO:0000256" key="1">
    <source>
        <dbReference type="SAM" id="Phobius"/>
    </source>
</evidence>
<dbReference type="GO" id="GO:0003677">
    <property type="term" value="F:DNA binding"/>
    <property type="evidence" value="ECO:0007669"/>
    <property type="project" value="InterPro"/>
</dbReference>
<dbReference type="Proteomes" id="UP000290287">
    <property type="component" value="Unassembled WGS sequence"/>
</dbReference>
<feature type="domain" description="HTH cro/C1-type" evidence="2">
    <location>
        <begin position="8"/>
        <end position="61"/>
    </location>
</feature>
<keyword evidence="4" id="KW-1185">Reference proteome</keyword>
<reference evidence="3 4" key="1">
    <citation type="submission" date="2017-10" db="EMBL/GenBank/DDBJ databases">
        <title>Nyctiphanis sp. nov., isolated from the stomach of the euphausiid Nyctiphanes simplex (Hansen, 1911) in the Gulf of California.</title>
        <authorList>
            <person name="Gomez-Gil B."/>
            <person name="Aguilar-Mendez M."/>
            <person name="Lopez-Cortes A."/>
            <person name="Gomez-Gutierrez J."/>
            <person name="Roque A."/>
            <person name="Lang E."/>
            <person name="Gonzalez-Castillo A."/>
        </authorList>
    </citation>
    <scope>NUCLEOTIDE SEQUENCE [LARGE SCALE GENOMIC DNA]</scope>
    <source>
        <strain evidence="3 4">CAIM 600</strain>
    </source>
</reference>
<gene>
    <name evidence="3" type="ORF">CS022_04170</name>
</gene>
<dbReference type="InterPro" id="IPR001387">
    <property type="entry name" value="Cro/C1-type_HTH"/>
</dbReference>
<dbReference type="EMBL" id="PEIB01000003">
    <property type="protein sequence ID" value="RXJ74262.1"/>
    <property type="molecule type" value="Genomic_DNA"/>
</dbReference>
<dbReference type="OrthoDB" id="21915at2"/>
<comment type="caution">
    <text evidence="3">The sequence shown here is derived from an EMBL/GenBank/DDBJ whole genome shotgun (WGS) entry which is preliminary data.</text>
</comment>
<dbReference type="SUPFAM" id="SSF47413">
    <property type="entry name" value="lambda repressor-like DNA-binding domains"/>
    <property type="match status" value="1"/>
</dbReference>
<protein>
    <submittedName>
        <fullName evidence="3">Transcriptional regulator</fullName>
    </submittedName>
</protein>
<evidence type="ECO:0000313" key="4">
    <source>
        <dbReference type="Proteomes" id="UP000290287"/>
    </source>
</evidence>
<dbReference type="InterPro" id="IPR010982">
    <property type="entry name" value="Lambda_DNA-bd_dom_sf"/>
</dbReference>
<keyword evidence="1" id="KW-0472">Membrane</keyword>
<dbReference type="PROSITE" id="PS50943">
    <property type="entry name" value="HTH_CROC1"/>
    <property type="match status" value="1"/>
</dbReference>
<evidence type="ECO:0000313" key="3">
    <source>
        <dbReference type="EMBL" id="RXJ74262.1"/>
    </source>
</evidence>
<proteinExistence type="predicted"/>
<evidence type="ECO:0000259" key="2">
    <source>
        <dbReference type="PROSITE" id="PS50943"/>
    </source>
</evidence>
<accession>A0A4Q0YSR3</accession>
<keyword evidence="1" id="KW-0812">Transmembrane</keyword>